<evidence type="ECO:0000256" key="1">
    <source>
        <dbReference type="ARBA" id="ARBA00004575"/>
    </source>
</evidence>
<feature type="chain" id="PRO_5035463035" evidence="9">
    <location>
        <begin position="21"/>
        <end position="562"/>
    </location>
</feature>
<evidence type="ECO:0000313" key="10">
    <source>
        <dbReference type="EMBL" id="TMW56242.1"/>
    </source>
</evidence>
<comment type="subcellular location">
    <subcellularLocation>
        <location evidence="1">Nucleus inner membrane</location>
        <topology evidence="1">Multi-pass membrane protein</topology>
        <orientation evidence="1">Nucleoplasmic side</orientation>
    </subcellularLocation>
</comment>
<keyword evidence="6 8" id="KW-0472">Membrane</keyword>
<dbReference type="PANTHER" id="PTHR13598">
    <property type="entry name" value="AT07567P-RELATED"/>
    <property type="match status" value="1"/>
</dbReference>
<comment type="caution">
    <text evidence="10">The sequence shown here is derived from an EMBL/GenBank/DDBJ whole genome shotgun (WGS) entry which is preliminary data.</text>
</comment>
<feature type="transmembrane region" description="Helical" evidence="8">
    <location>
        <begin position="450"/>
        <end position="475"/>
    </location>
</feature>
<feature type="transmembrane region" description="Helical" evidence="8">
    <location>
        <begin position="287"/>
        <end position="308"/>
    </location>
</feature>
<protein>
    <submittedName>
        <fullName evidence="10">Uncharacterized protein</fullName>
    </submittedName>
</protein>
<feature type="transmembrane region" description="Helical" evidence="8">
    <location>
        <begin position="328"/>
        <end position="351"/>
    </location>
</feature>
<dbReference type="Pfam" id="PF10225">
    <property type="entry name" value="NEMP"/>
    <property type="match status" value="2"/>
</dbReference>
<feature type="transmembrane region" description="Helical" evidence="8">
    <location>
        <begin position="372"/>
        <end position="391"/>
    </location>
</feature>
<evidence type="ECO:0000256" key="5">
    <source>
        <dbReference type="ARBA" id="ARBA00022989"/>
    </source>
</evidence>
<reference evidence="10" key="1">
    <citation type="submission" date="2019-03" db="EMBL/GenBank/DDBJ databases">
        <title>Long read genome sequence of the mycoparasitic Pythium oligandrum ATCC 38472 isolated from sugarbeet rhizosphere.</title>
        <authorList>
            <person name="Gaulin E."/>
        </authorList>
    </citation>
    <scope>NUCLEOTIDE SEQUENCE</scope>
    <source>
        <strain evidence="10">ATCC 38472_TT</strain>
    </source>
</reference>
<evidence type="ECO:0000256" key="6">
    <source>
        <dbReference type="ARBA" id="ARBA00023136"/>
    </source>
</evidence>
<dbReference type="InterPro" id="IPR019358">
    <property type="entry name" value="NEMP_fam"/>
</dbReference>
<evidence type="ECO:0000256" key="8">
    <source>
        <dbReference type="SAM" id="Phobius"/>
    </source>
</evidence>
<gene>
    <name evidence="10" type="ORF">Poli38472_008890</name>
</gene>
<organism evidence="10 11">
    <name type="scientific">Pythium oligandrum</name>
    <name type="common">Mycoparasitic fungus</name>
    <dbReference type="NCBI Taxonomy" id="41045"/>
    <lineage>
        <taxon>Eukaryota</taxon>
        <taxon>Sar</taxon>
        <taxon>Stramenopiles</taxon>
        <taxon>Oomycota</taxon>
        <taxon>Peronosporomycetes</taxon>
        <taxon>Pythiales</taxon>
        <taxon>Pythiaceae</taxon>
        <taxon>Pythium</taxon>
    </lineage>
</organism>
<keyword evidence="11" id="KW-1185">Reference proteome</keyword>
<dbReference type="EMBL" id="SPLM01000146">
    <property type="protein sequence ID" value="TMW56242.1"/>
    <property type="molecule type" value="Genomic_DNA"/>
</dbReference>
<evidence type="ECO:0000256" key="3">
    <source>
        <dbReference type="ARBA" id="ARBA00022692"/>
    </source>
</evidence>
<keyword evidence="7" id="KW-0539">Nucleus</keyword>
<feature type="transmembrane region" description="Helical" evidence="8">
    <location>
        <begin position="254"/>
        <end position="275"/>
    </location>
</feature>
<evidence type="ECO:0000256" key="2">
    <source>
        <dbReference type="ARBA" id="ARBA00005748"/>
    </source>
</evidence>
<comment type="similarity">
    <text evidence="2">Belongs to the NEMP family.</text>
</comment>
<dbReference type="Proteomes" id="UP000794436">
    <property type="component" value="Unassembled WGS sequence"/>
</dbReference>
<dbReference type="PANTHER" id="PTHR13598:SF1">
    <property type="entry name" value="AT07567P-RELATED"/>
    <property type="match status" value="1"/>
</dbReference>
<evidence type="ECO:0000256" key="4">
    <source>
        <dbReference type="ARBA" id="ARBA00022729"/>
    </source>
</evidence>
<accession>A0A8K1C4B4</accession>
<evidence type="ECO:0000256" key="7">
    <source>
        <dbReference type="ARBA" id="ARBA00023242"/>
    </source>
</evidence>
<evidence type="ECO:0000256" key="9">
    <source>
        <dbReference type="SAM" id="SignalP"/>
    </source>
</evidence>
<dbReference type="AlphaFoldDB" id="A0A8K1C4B4"/>
<name>A0A8K1C4B4_PYTOL</name>
<feature type="signal peptide" evidence="9">
    <location>
        <begin position="1"/>
        <end position="20"/>
    </location>
</feature>
<proteinExistence type="inferred from homology"/>
<evidence type="ECO:0000313" key="11">
    <source>
        <dbReference type="Proteomes" id="UP000794436"/>
    </source>
</evidence>
<keyword evidence="4 9" id="KW-0732">Signal</keyword>
<dbReference type="GO" id="GO:0005637">
    <property type="term" value="C:nuclear inner membrane"/>
    <property type="evidence" value="ECO:0007669"/>
    <property type="project" value="UniProtKB-SubCell"/>
</dbReference>
<sequence>MPCVALALCLVAQCLAPVVAQSAFAEASNHASKGHPDTLRAPRASPMMPMHNFKWLDEGQAARGSLSQWDESRTFCFYENASLNIRLDPLNSTLQPYVVRAFGQSPEAQAVHDFTVESLRYLQEYAWPLRSFFWAWSNLRVVISGSDVEQLRFSFARAPGAICSSLLYLSEASTQLEEYVVPEVVSGFQTFLHGLSLVLCENCVQGCPLDCIPIAGDNPSCMLLLSPYHAPCVAVTSPAKPFLATLPPAFSFSVSFYTVLSSIYVQNFFLGLILFYSATRLSKSRTFHYLLGASIGIAFSAVLALYFFSRQTKSASRMIPGSQLFQSIGAMVSFVVPFTGFVLMPSLYRVMSWGVSYLIWFWGADEVLGIPHLGKIYFACFGFIGCVLVWWNQWGATPKSSEQEQDAEEIAEIGYLEEDLPLTTSQTALTRLLQLIGLTLLFHSTSSTEASLILVSLALLTGFFQSIATTAYFWYHYERPGRHTKLISRKEYEKQGQTETEKALKALQEYLRTNPDEMDKVKEEHEIRLRRFAKGRNHMDVSSREPTMPNVPQRSGWWCVVQ</sequence>
<keyword evidence="3 8" id="KW-0812">Transmembrane</keyword>
<dbReference type="OrthoDB" id="509138at2759"/>
<keyword evidence="5 8" id="KW-1133">Transmembrane helix</keyword>